<dbReference type="Proteomes" id="UP000567822">
    <property type="component" value="Unassembled WGS sequence"/>
</dbReference>
<evidence type="ECO:0000256" key="4">
    <source>
        <dbReference type="ARBA" id="ARBA00022840"/>
    </source>
</evidence>
<keyword evidence="6" id="KW-0808">Transferase</keyword>
<dbReference type="InterPro" id="IPR000719">
    <property type="entry name" value="Prot_kinase_dom"/>
</dbReference>
<name>A0A7L0LNZ1_9SYLV</name>
<keyword evidence="3" id="KW-0547">Nucleotide-binding</keyword>
<keyword evidence="6" id="KW-0418">Kinase</keyword>
<dbReference type="Gene3D" id="1.10.510.10">
    <property type="entry name" value="Transferase(Phosphotransferase) domain 1"/>
    <property type="match status" value="2"/>
</dbReference>
<evidence type="ECO:0000313" key="7">
    <source>
        <dbReference type="Proteomes" id="UP000567822"/>
    </source>
</evidence>
<sequence>QCLQGLHFLHSKLVIHRDVKSCNILLRTDGSVKLGQYILGQAQCSGTVGCGAALSDCQLPKNAAGGIIDAKEASGTLRFHFLQAEIQMTLRGTPQLQQPNVVSLFLRDFLRCCLQTDEAWRWSAKELLQHPFVISAKPASSLVPRIISVKR</sequence>
<dbReference type="PROSITE" id="PS00108">
    <property type="entry name" value="PROTEIN_KINASE_ST"/>
    <property type="match status" value="1"/>
</dbReference>
<comment type="similarity">
    <text evidence="1">Belongs to the protein kinase superfamily. STE Ser/Thr protein kinase family. STE20 subfamily.</text>
</comment>
<dbReference type="PANTHER" id="PTHR45832:SF22">
    <property type="entry name" value="SERINE_THREONINE-PROTEIN KINASE SAMKA-RELATED"/>
    <property type="match status" value="1"/>
</dbReference>
<dbReference type="SUPFAM" id="SSF56112">
    <property type="entry name" value="Protein kinase-like (PK-like)"/>
    <property type="match status" value="1"/>
</dbReference>
<dbReference type="PROSITE" id="PS50011">
    <property type="entry name" value="PROTEIN_KINASE_DOM"/>
    <property type="match status" value="1"/>
</dbReference>
<evidence type="ECO:0000259" key="5">
    <source>
        <dbReference type="PROSITE" id="PS50011"/>
    </source>
</evidence>
<dbReference type="InterPro" id="IPR008271">
    <property type="entry name" value="Ser/Thr_kinase_AS"/>
</dbReference>
<dbReference type="InterPro" id="IPR051931">
    <property type="entry name" value="PAK3-like"/>
</dbReference>
<keyword evidence="7" id="KW-1185">Reference proteome</keyword>
<feature type="domain" description="Protein kinase" evidence="5">
    <location>
        <begin position="1"/>
        <end position="151"/>
    </location>
</feature>
<evidence type="ECO:0000256" key="1">
    <source>
        <dbReference type="ARBA" id="ARBA00008874"/>
    </source>
</evidence>
<dbReference type="InterPro" id="IPR011009">
    <property type="entry name" value="Kinase-like_dom_sf"/>
</dbReference>
<keyword evidence="4" id="KW-0067">ATP-binding</keyword>
<evidence type="ECO:0000313" key="6">
    <source>
        <dbReference type="EMBL" id="NXK70787.1"/>
    </source>
</evidence>
<dbReference type="PANTHER" id="PTHR45832">
    <property type="entry name" value="SERINE/THREONINE-PROTEIN KINASE SAMKA-RELATED-RELATED"/>
    <property type="match status" value="1"/>
</dbReference>
<reference evidence="6 7" key="1">
    <citation type="submission" date="2019-09" db="EMBL/GenBank/DDBJ databases">
        <title>Bird 10,000 Genomes (B10K) Project - Family phase.</title>
        <authorList>
            <person name="Zhang G."/>
        </authorList>
    </citation>
    <scope>NUCLEOTIDE SEQUENCE [LARGE SCALE GENOMIC DNA]</scope>
    <source>
        <strain evidence="6">B10K-DU-009-59</strain>
        <tissue evidence="6">Muscle</tissue>
    </source>
</reference>
<dbReference type="EMBL" id="VXAN01001582">
    <property type="protein sequence ID" value="NXK70787.1"/>
    <property type="molecule type" value="Genomic_DNA"/>
</dbReference>
<dbReference type="EC" id="2.7.11.1" evidence="2"/>
<proteinExistence type="inferred from homology"/>
<dbReference type="AlphaFoldDB" id="A0A7L0LNZ1"/>
<dbReference type="GO" id="GO:0004674">
    <property type="term" value="F:protein serine/threonine kinase activity"/>
    <property type="evidence" value="ECO:0007669"/>
    <property type="project" value="UniProtKB-EC"/>
</dbReference>
<comment type="caution">
    <text evidence="6">The sequence shown here is derived from an EMBL/GenBank/DDBJ whole genome shotgun (WGS) entry which is preliminary data.</text>
</comment>
<dbReference type="Pfam" id="PF00069">
    <property type="entry name" value="Pkinase"/>
    <property type="match status" value="1"/>
</dbReference>
<protein>
    <recommendedName>
        <fullName evidence="2">non-specific serine/threonine protein kinase</fullName>
        <ecNumber evidence="2">2.7.11.1</ecNumber>
    </recommendedName>
</protein>
<gene>
    <name evidence="6" type="primary">Pak3_9</name>
    <name evidence="6" type="ORF">SYLVIR_R14634</name>
</gene>
<evidence type="ECO:0000256" key="3">
    <source>
        <dbReference type="ARBA" id="ARBA00022741"/>
    </source>
</evidence>
<organism evidence="6 7">
    <name type="scientific">Sylvietta virens</name>
    <name type="common">Green crombec</name>
    <dbReference type="NCBI Taxonomy" id="208069"/>
    <lineage>
        <taxon>Eukaryota</taxon>
        <taxon>Metazoa</taxon>
        <taxon>Chordata</taxon>
        <taxon>Craniata</taxon>
        <taxon>Vertebrata</taxon>
        <taxon>Euteleostomi</taxon>
        <taxon>Archelosauria</taxon>
        <taxon>Archosauria</taxon>
        <taxon>Dinosauria</taxon>
        <taxon>Saurischia</taxon>
        <taxon>Theropoda</taxon>
        <taxon>Coelurosauria</taxon>
        <taxon>Aves</taxon>
        <taxon>Neognathae</taxon>
        <taxon>Neoaves</taxon>
        <taxon>Telluraves</taxon>
        <taxon>Australaves</taxon>
        <taxon>Passeriformes</taxon>
        <taxon>Sylvioidea</taxon>
        <taxon>Sylviidae</taxon>
        <taxon>Acrocephalinae</taxon>
        <taxon>Sylvietta</taxon>
    </lineage>
</organism>
<evidence type="ECO:0000256" key="2">
    <source>
        <dbReference type="ARBA" id="ARBA00012513"/>
    </source>
</evidence>
<feature type="non-terminal residue" evidence="6">
    <location>
        <position position="1"/>
    </location>
</feature>
<accession>A0A7L0LNZ1</accession>
<dbReference type="GO" id="GO:0005524">
    <property type="term" value="F:ATP binding"/>
    <property type="evidence" value="ECO:0007669"/>
    <property type="project" value="UniProtKB-KW"/>
</dbReference>
<feature type="non-terminal residue" evidence="6">
    <location>
        <position position="151"/>
    </location>
</feature>